<keyword evidence="3" id="KW-0326">Glycosidase</keyword>
<dbReference type="GO" id="GO:0008477">
    <property type="term" value="F:purine nucleosidase activity"/>
    <property type="evidence" value="ECO:0007669"/>
    <property type="project" value="TreeGrafter"/>
</dbReference>
<dbReference type="PANTHER" id="PTHR12304">
    <property type="entry name" value="INOSINE-URIDINE PREFERRING NUCLEOSIDE HYDROLASE"/>
    <property type="match status" value="1"/>
</dbReference>
<dbReference type="PANTHER" id="PTHR12304:SF4">
    <property type="entry name" value="URIDINE NUCLEOSIDASE"/>
    <property type="match status" value="1"/>
</dbReference>
<evidence type="ECO:0000259" key="4">
    <source>
        <dbReference type="Pfam" id="PF01156"/>
    </source>
</evidence>
<keyword evidence="2" id="KW-0378">Hydrolase</keyword>
<dbReference type="GO" id="GO:0005829">
    <property type="term" value="C:cytosol"/>
    <property type="evidence" value="ECO:0007669"/>
    <property type="project" value="TreeGrafter"/>
</dbReference>
<reference evidence="5 6" key="1">
    <citation type="journal article" date="2020" name="ISME J.">
        <title>Uncovering the hidden diversity of litter-decomposition mechanisms in mushroom-forming fungi.</title>
        <authorList>
            <person name="Floudas D."/>
            <person name="Bentzer J."/>
            <person name="Ahren D."/>
            <person name="Johansson T."/>
            <person name="Persson P."/>
            <person name="Tunlid A."/>
        </authorList>
    </citation>
    <scope>NUCLEOTIDE SEQUENCE [LARGE SCALE GENOMIC DNA]</scope>
    <source>
        <strain evidence="5 6">CBS 101986</strain>
    </source>
</reference>
<organism evidence="5 6">
    <name type="scientific">Psilocybe cf. subviscida</name>
    <dbReference type="NCBI Taxonomy" id="2480587"/>
    <lineage>
        <taxon>Eukaryota</taxon>
        <taxon>Fungi</taxon>
        <taxon>Dikarya</taxon>
        <taxon>Basidiomycota</taxon>
        <taxon>Agaricomycotina</taxon>
        <taxon>Agaricomycetes</taxon>
        <taxon>Agaricomycetidae</taxon>
        <taxon>Agaricales</taxon>
        <taxon>Agaricineae</taxon>
        <taxon>Strophariaceae</taxon>
        <taxon>Psilocybe</taxon>
    </lineage>
</organism>
<dbReference type="EMBL" id="JAACJJ010000028">
    <property type="protein sequence ID" value="KAF5320799.1"/>
    <property type="molecule type" value="Genomic_DNA"/>
</dbReference>
<evidence type="ECO:0000256" key="2">
    <source>
        <dbReference type="ARBA" id="ARBA00022801"/>
    </source>
</evidence>
<dbReference type="InterPro" id="IPR036452">
    <property type="entry name" value="Ribo_hydro-like"/>
</dbReference>
<accession>A0A8H5BCP4</accession>
<dbReference type="OrthoDB" id="432381at2759"/>
<dbReference type="AlphaFoldDB" id="A0A8H5BCP4"/>
<feature type="domain" description="Inosine/uridine-preferring nucleoside hydrolase" evidence="4">
    <location>
        <begin position="5"/>
        <end position="339"/>
    </location>
</feature>
<dbReference type="Pfam" id="PF01156">
    <property type="entry name" value="IU_nuc_hydro"/>
    <property type="match status" value="1"/>
</dbReference>
<comment type="similarity">
    <text evidence="1">Belongs to the IUNH family.</text>
</comment>
<evidence type="ECO:0000313" key="6">
    <source>
        <dbReference type="Proteomes" id="UP000567179"/>
    </source>
</evidence>
<evidence type="ECO:0000313" key="5">
    <source>
        <dbReference type="EMBL" id="KAF5320799.1"/>
    </source>
</evidence>
<name>A0A8H5BCP4_9AGAR</name>
<protein>
    <recommendedName>
        <fullName evidence="4">Inosine/uridine-preferring nucleoside hydrolase domain-containing protein</fullName>
    </recommendedName>
</protein>
<sequence length="359" mass="38632">MMKHIWLDVDPGHDDATAIMLAVNIPGIHLLGISTTHGNANSQFTAINAARCLLAFGNPTDIRVFPGADEPLLLKARHDPEIHGVDGLAGVIGLPEVDDPRVLALFGTREDASKMRALEGMSEAIKKTWNNGAGSKVTVISTGPMTNVALFVSVYPDLLVAVEEFVFMGGGVGMGNRSAAAEFNILCDPHATQIVLNAPVKTVMMPINVTHTAIVTNEIHAQLLAPGATYEAGAELPEPVSNLRHTLSTVISHFAAAYKTVFGFNDGPPLHDALTVAYVAYPELFHAKRQRVDVELTGAHTTGETVVDVWGYIPCDDTWGRNGRNCIVVESMDVDAFFKMFLEKVAECDKISPLNKQKA</sequence>
<keyword evidence="6" id="KW-1185">Reference proteome</keyword>
<gene>
    <name evidence="5" type="ORF">D9619_000579</name>
</gene>
<proteinExistence type="inferred from homology"/>
<dbReference type="Proteomes" id="UP000567179">
    <property type="component" value="Unassembled WGS sequence"/>
</dbReference>
<dbReference type="SUPFAM" id="SSF53590">
    <property type="entry name" value="Nucleoside hydrolase"/>
    <property type="match status" value="1"/>
</dbReference>
<dbReference type="Gene3D" id="3.90.245.10">
    <property type="entry name" value="Ribonucleoside hydrolase-like"/>
    <property type="match status" value="1"/>
</dbReference>
<comment type="caution">
    <text evidence="5">The sequence shown here is derived from an EMBL/GenBank/DDBJ whole genome shotgun (WGS) entry which is preliminary data.</text>
</comment>
<evidence type="ECO:0000256" key="1">
    <source>
        <dbReference type="ARBA" id="ARBA00009176"/>
    </source>
</evidence>
<dbReference type="InterPro" id="IPR023186">
    <property type="entry name" value="IUNH"/>
</dbReference>
<dbReference type="GO" id="GO:0006152">
    <property type="term" value="P:purine nucleoside catabolic process"/>
    <property type="evidence" value="ECO:0007669"/>
    <property type="project" value="TreeGrafter"/>
</dbReference>
<dbReference type="InterPro" id="IPR001910">
    <property type="entry name" value="Inosine/uridine_hydrolase_dom"/>
</dbReference>
<evidence type="ECO:0000256" key="3">
    <source>
        <dbReference type="ARBA" id="ARBA00023295"/>
    </source>
</evidence>